<dbReference type="Gene3D" id="2.20.130.10">
    <property type="entry name" value="CAC2371-like domains"/>
    <property type="match status" value="1"/>
</dbReference>
<dbReference type="Gene3D" id="3.40.50.150">
    <property type="entry name" value="Vaccinia Virus protein VP39"/>
    <property type="match status" value="1"/>
</dbReference>
<dbReference type="InterPro" id="IPR041698">
    <property type="entry name" value="Methyltransf_25"/>
</dbReference>
<feature type="domain" description="Methyltransferase" evidence="2">
    <location>
        <begin position="39"/>
        <end position="131"/>
    </location>
</feature>
<evidence type="ECO:0000256" key="1">
    <source>
        <dbReference type="ARBA" id="ARBA00022679"/>
    </source>
</evidence>
<evidence type="ECO:0000313" key="4">
    <source>
        <dbReference type="Proteomes" id="UP001501638"/>
    </source>
</evidence>
<dbReference type="GO" id="GO:0032259">
    <property type="term" value="P:methylation"/>
    <property type="evidence" value="ECO:0007669"/>
    <property type="project" value="UniProtKB-KW"/>
</dbReference>
<dbReference type="InterPro" id="IPR029063">
    <property type="entry name" value="SAM-dependent_MTases_sf"/>
</dbReference>
<dbReference type="CDD" id="cd02440">
    <property type="entry name" value="AdoMet_MTases"/>
    <property type="match status" value="1"/>
</dbReference>
<accession>A0ABN3KAX8</accession>
<dbReference type="PANTHER" id="PTHR43861">
    <property type="entry name" value="TRANS-ACONITATE 2-METHYLTRANSFERASE-RELATED"/>
    <property type="match status" value="1"/>
</dbReference>
<name>A0ABN3KAX8_9ACTN</name>
<comment type="caution">
    <text evidence="3">The sequence shown here is derived from an EMBL/GenBank/DDBJ whole genome shotgun (WGS) entry which is preliminary data.</text>
</comment>
<dbReference type="EMBL" id="BAAASZ010000027">
    <property type="protein sequence ID" value="GAA2451622.1"/>
    <property type="molecule type" value="Genomic_DNA"/>
</dbReference>
<reference evidence="3 4" key="1">
    <citation type="journal article" date="2019" name="Int. J. Syst. Evol. Microbiol.">
        <title>The Global Catalogue of Microorganisms (GCM) 10K type strain sequencing project: providing services to taxonomists for standard genome sequencing and annotation.</title>
        <authorList>
            <consortium name="The Broad Institute Genomics Platform"/>
            <consortium name="The Broad Institute Genome Sequencing Center for Infectious Disease"/>
            <person name="Wu L."/>
            <person name="Ma J."/>
        </authorList>
    </citation>
    <scope>NUCLEOTIDE SEQUENCE [LARGE SCALE GENOMIC DNA]</scope>
    <source>
        <strain evidence="3 4">JCM 6305</strain>
    </source>
</reference>
<dbReference type="RefSeq" id="WP_344324997.1">
    <property type="nucleotide sequence ID" value="NZ_BAAASZ010000027.1"/>
</dbReference>
<dbReference type="GO" id="GO:0008168">
    <property type="term" value="F:methyltransferase activity"/>
    <property type="evidence" value="ECO:0007669"/>
    <property type="project" value="UniProtKB-KW"/>
</dbReference>
<sequence length="251" mass="28033">MADRLFTDPSLAALYDVICAERSDFDDFYLPLVMSARSVLDVGCGTGQLLRRAREAGHPGRLCGLDPAEAMLARARRRTDVAWVLGDLSTTAWEREFDLIVMTGHAFQVLLGDDELRTALAAVRTALADDGRFVFETRNPAARAWETWTPENGFEVVAEDGSPVRYWVETDTPVEGDTVRFAQFYAHPRWEEPKVSRSTLRFLDVDPLDAFLTEAGLTVEERFGDWDRSPLTAHSPEIVTVAARSDRHGDG</sequence>
<gene>
    <name evidence="3" type="ORF">GCM10010405_39200</name>
</gene>
<keyword evidence="1" id="KW-0808">Transferase</keyword>
<evidence type="ECO:0000259" key="2">
    <source>
        <dbReference type="Pfam" id="PF13649"/>
    </source>
</evidence>
<proteinExistence type="predicted"/>
<dbReference type="Proteomes" id="UP001501638">
    <property type="component" value="Unassembled WGS sequence"/>
</dbReference>
<protein>
    <submittedName>
        <fullName evidence="3">Class I SAM-dependent methyltransferase</fullName>
    </submittedName>
</protein>
<keyword evidence="4" id="KW-1185">Reference proteome</keyword>
<keyword evidence="3" id="KW-0489">Methyltransferase</keyword>
<dbReference type="Pfam" id="PF13649">
    <property type="entry name" value="Methyltransf_25"/>
    <property type="match status" value="1"/>
</dbReference>
<dbReference type="SUPFAM" id="SSF53335">
    <property type="entry name" value="S-adenosyl-L-methionine-dependent methyltransferases"/>
    <property type="match status" value="1"/>
</dbReference>
<organism evidence="3 4">
    <name type="scientific">Streptomyces macrosporus</name>
    <dbReference type="NCBI Taxonomy" id="44032"/>
    <lineage>
        <taxon>Bacteria</taxon>
        <taxon>Bacillati</taxon>
        <taxon>Actinomycetota</taxon>
        <taxon>Actinomycetes</taxon>
        <taxon>Kitasatosporales</taxon>
        <taxon>Streptomycetaceae</taxon>
        <taxon>Streptomyces</taxon>
    </lineage>
</organism>
<evidence type="ECO:0000313" key="3">
    <source>
        <dbReference type="EMBL" id="GAA2451622.1"/>
    </source>
</evidence>